<keyword evidence="2" id="KW-1185">Reference proteome</keyword>
<evidence type="ECO:0000313" key="2">
    <source>
        <dbReference type="Proteomes" id="UP000629619"/>
    </source>
</evidence>
<dbReference type="RefSeq" id="WP_203680973.1">
    <property type="nucleotide sequence ID" value="NZ_BOMW01000032.1"/>
</dbReference>
<reference evidence="1" key="1">
    <citation type="submission" date="2021-01" db="EMBL/GenBank/DDBJ databases">
        <title>Whole genome shotgun sequence of Actinoplanes siamensis NBRC 109076.</title>
        <authorList>
            <person name="Komaki H."/>
            <person name="Tamura T."/>
        </authorList>
    </citation>
    <scope>NUCLEOTIDE SEQUENCE</scope>
    <source>
        <strain evidence="1">NBRC 109076</strain>
    </source>
</reference>
<gene>
    <name evidence="1" type="ORF">Asi03nite_35160</name>
</gene>
<dbReference type="Gene3D" id="3.40.50.1820">
    <property type="entry name" value="alpha/beta hydrolase"/>
    <property type="match status" value="1"/>
</dbReference>
<organism evidence="1 2">
    <name type="scientific">Actinoplanes siamensis</name>
    <dbReference type="NCBI Taxonomy" id="1223317"/>
    <lineage>
        <taxon>Bacteria</taxon>
        <taxon>Bacillati</taxon>
        <taxon>Actinomycetota</taxon>
        <taxon>Actinomycetes</taxon>
        <taxon>Micromonosporales</taxon>
        <taxon>Micromonosporaceae</taxon>
        <taxon>Actinoplanes</taxon>
    </lineage>
</organism>
<dbReference type="AlphaFoldDB" id="A0A919TL57"/>
<dbReference type="EMBL" id="BOMW01000032">
    <property type="protein sequence ID" value="GIF05978.1"/>
    <property type="molecule type" value="Genomic_DNA"/>
</dbReference>
<name>A0A919TL57_9ACTN</name>
<keyword evidence="1" id="KW-0378">Hydrolase</keyword>
<proteinExistence type="predicted"/>
<evidence type="ECO:0000313" key="1">
    <source>
        <dbReference type="EMBL" id="GIF05978.1"/>
    </source>
</evidence>
<comment type="caution">
    <text evidence="1">The sequence shown here is derived from an EMBL/GenBank/DDBJ whole genome shotgun (WGS) entry which is preliminary data.</text>
</comment>
<dbReference type="GO" id="GO:0016787">
    <property type="term" value="F:hydrolase activity"/>
    <property type="evidence" value="ECO:0007669"/>
    <property type="project" value="UniProtKB-KW"/>
</dbReference>
<dbReference type="SUPFAM" id="SSF53474">
    <property type="entry name" value="alpha/beta-Hydrolases"/>
    <property type="match status" value="1"/>
</dbReference>
<protein>
    <submittedName>
        <fullName evidence="1">Alpha/beta hydrolase</fullName>
    </submittedName>
</protein>
<dbReference type="InterPro" id="IPR029058">
    <property type="entry name" value="AB_hydrolase_fold"/>
</dbReference>
<dbReference type="Proteomes" id="UP000629619">
    <property type="component" value="Unassembled WGS sequence"/>
</dbReference>
<dbReference type="InterPro" id="IPR010662">
    <property type="entry name" value="RBBP9/YdeN"/>
</dbReference>
<accession>A0A919TL57</accession>
<sequence length="178" mass="18986">MTRHLVVPGRGVPSAGHWSRSWVSADPEFAWAYEPPGPPFIAADRVAALHAAISADDEPAVLVAHSAGCLIVAVWASEHTGPVHAALLVTPPYVAPGWTPESPETFDGFVGTVPRQPLPFRSIVVASRNDPMATFEQFEAYARDCGSELSDAGPVGHLDSKTGFGAWHDGERLVRSLK</sequence>
<dbReference type="Pfam" id="PF06821">
    <property type="entry name" value="Ser_hydrolase"/>
    <property type="match status" value="1"/>
</dbReference>